<accession>A0A0D5A0M9</accession>
<keyword evidence="1" id="KW-1133">Transmembrane helix</keyword>
<feature type="transmembrane region" description="Helical" evidence="1">
    <location>
        <begin position="59"/>
        <end position="83"/>
    </location>
</feature>
<reference evidence="2" key="1">
    <citation type="submission" date="2014-09" db="EMBL/GenBank/DDBJ databases">
        <title>The mobilome of the heavy metals and metalloids hypertolerant bacteria from the Lubin copper mine (Poland).</title>
        <authorList>
            <person name="Dziewit L."/>
            <person name="Bartosik D."/>
        </authorList>
    </citation>
    <scope>NUCLEOTIDE SEQUENCE</scope>
    <source>
        <plasmid evidence="2">pLM16A1</plasmid>
    </source>
</reference>
<geneLocation type="plasmid" evidence="2">
    <name>pLM16A1</name>
</geneLocation>
<protein>
    <submittedName>
        <fullName evidence="2">Uncharacterized protein</fullName>
    </submittedName>
</protein>
<evidence type="ECO:0000256" key="1">
    <source>
        <dbReference type="SAM" id="Phobius"/>
    </source>
</evidence>
<dbReference type="RefSeq" id="WP_063929981.1">
    <property type="nucleotide sequence ID" value="NZ_KM659090.1"/>
</dbReference>
<organism evidence="2">
    <name type="scientific">Achromobacter sp. LM16</name>
    <dbReference type="NCBI Taxonomy" id="1449778"/>
    <lineage>
        <taxon>Bacteria</taxon>
        <taxon>Pseudomonadati</taxon>
        <taxon>Pseudomonadota</taxon>
        <taxon>Betaproteobacteria</taxon>
        <taxon>Burkholderiales</taxon>
        <taxon>Alcaligenaceae</taxon>
        <taxon>Achromobacter</taxon>
    </lineage>
</organism>
<gene>
    <name evidence="2" type="ORF">pLM16A1_p18</name>
</gene>
<dbReference type="AlphaFoldDB" id="A0A0D5A0M9"/>
<name>A0A0D5A0M9_9BURK</name>
<dbReference type="EMBL" id="KM659090">
    <property type="protein sequence ID" value="AJW29860.1"/>
    <property type="molecule type" value="Genomic_DNA"/>
</dbReference>
<feature type="transmembrane region" description="Helical" evidence="1">
    <location>
        <begin position="25"/>
        <end position="47"/>
    </location>
</feature>
<keyword evidence="1" id="KW-0472">Membrane</keyword>
<keyword evidence="2" id="KW-0614">Plasmid</keyword>
<sequence length="130" mass="14214">MAGIIAAVLGVIALAWFLRRLFPALFAAVFVLAAPVWLVGGLLLDLLRRPLAFLRPVGLGLARLVGFVLVLPLLPFIFAWSFFAELWRQFRPKASPAPAGVKPPTPMQAAARRTADVIDLAAFRQQRGKE</sequence>
<keyword evidence="1" id="KW-0812">Transmembrane</keyword>
<proteinExistence type="predicted"/>
<evidence type="ECO:0000313" key="2">
    <source>
        <dbReference type="EMBL" id="AJW29860.1"/>
    </source>
</evidence>